<dbReference type="AlphaFoldDB" id="A0A9W8XAP0"/>
<gene>
    <name evidence="1" type="ORF">N0V89_011697</name>
</gene>
<dbReference type="RefSeq" id="XP_056065728.1">
    <property type="nucleotide sequence ID" value="XM_056220425.1"/>
</dbReference>
<comment type="caution">
    <text evidence="1">The sequence shown here is derived from an EMBL/GenBank/DDBJ whole genome shotgun (WGS) entry which is preliminary data.</text>
</comment>
<evidence type="ECO:0000313" key="1">
    <source>
        <dbReference type="EMBL" id="KAJ4345564.1"/>
    </source>
</evidence>
<sequence length="81" mass="8849">MIGSDIKKTRSESAASVQVGTSNAYNVAETEEIKKTTMVDVDDEILRRNGHEAALERQFSWISALGLGFSITNSWVGYLPG</sequence>
<accession>A0A9W8XAP0</accession>
<name>A0A9W8XAP0_9PLEO</name>
<protein>
    <submittedName>
        <fullName evidence="1">Uncharacterized protein</fullName>
    </submittedName>
</protein>
<organism evidence="1 2">
    <name type="scientific">Didymosphaeria variabile</name>
    <dbReference type="NCBI Taxonomy" id="1932322"/>
    <lineage>
        <taxon>Eukaryota</taxon>
        <taxon>Fungi</taxon>
        <taxon>Dikarya</taxon>
        <taxon>Ascomycota</taxon>
        <taxon>Pezizomycotina</taxon>
        <taxon>Dothideomycetes</taxon>
        <taxon>Pleosporomycetidae</taxon>
        <taxon>Pleosporales</taxon>
        <taxon>Massarineae</taxon>
        <taxon>Didymosphaeriaceae</taxon>
        <taxon>Didymosphaeria</taxon>
    </lineage>
</organism>
<proteinExistence type="predicted"/>
<dbReference type="OrthoDB" id="2417308at2759"/>
<reference evidence="1" key="1">
    <citation type="submission" date="2022-10" db="EMBL/GenBank/DDBJ databases">
        <title>Tapping the CABI collections for fungal endophytes: first genome assemblies for Collariella, Neodidymelliopsis, Ascochyta clinopodiicola, Didymella pomorum, Didymosphaeria variabile, Neocosmospora piperis and Neocucurbitaria cava.</title>
        <authorList>
            <person name="Hill R."/>
        </authorList>
    </citation>
    <scope>NUCLEOTIDE SEQUENCE</scope>
    <source>
        <strain evidence="1">IMI 356815</strain>
    </source>
</reference>
<dbReference type="EMBL" id="JAPEUX010000009">
    <property type="protein sequence ID" value="KAJ4345564.1"/>
    <property type="molecule type" value="Genomic_DNA"/>
</dbReference>
<evidence type="ECO:0000313" key="2">
    <source>
        <dbReference type="Proteomes" id="UP001140513"/>
    </source>
</evidence>
<dbReference type="GeneID" id="80915227"/>
<keyword evidence="2" id="KW-1185">Reference proteome</keyword>
<dbReference type="Proteomes" id="UP001140513">
    <property type="component" value="Unassembled WGS sequence"/>
</dbReference>